<dbReference type="AlphaFoldDB" id="A0A0A9B8R0"/>
<protein>
    <submittedName>
        <fullName evidence="2">Uncharacterized protein</fullName>
    </submittedName>
</protein>
<sequence length="34" mass="3906">MLPRWHFKLDPASPYQKQTDAAAVRPFPAPESRP</sequence>
<dbReference type="EMBL" id="GBRH01237516">
    <property type="protein sequence ID" value="JAD60379.1"/>
    <property type="molecule type" value="Transcribed_RNA"/>
</dbReference>
<proteinExistence type="predicted"/>
<reference evidence="2" key="1">
    <citation type="submission" date="2014-09" db="EMBL/GenBank/DDBJ databases">
        <authorList>
            <person name="Magalhaes I.L.F."/>
            <person name="Oliveira U."/>
            <person name="Santos F.R."/>
            <person name="Vidigal T.H.D.A."/>
            <person name="Brescovit A.D."/>
            <person name="Santos A.J."/>
        </authorList>
    </citation>
    <scope>NUCLEOTIDE SEQUENCE</scope>
    <source>
        <tissue evidence="2">Shoot tissue taken approximately 20 cm above the soil surface</tissue>
    </source>
</reference>
<reference evidence="2" key="2">
    <citation type="journal article" date="2015" name="Data Brief">
        <title>Shoot transcriptome of the giant reed, Arundo donax.</title>
        <authorList>
            <person name="Barrero R.A."/>
            <person name="Guerrero F.D."/>
            <person name="Moolhuijzen P."/>
            <person name="Goolsby J.A."/>
            <person name="Tidwell J."/>
            <person name="Bellgard S.E."/>
            <person name="Bellgard M.I."/>
        </authorList>
    </citation>
    <scope>NUCLEOTIDE SEQUENCE</scope>
    <source>
        <tissue evidence="2">Shoot tissue taken approximately 20 cm above the soil surface</tissue>
    </source>
</reference>
<organism evidence="2">
    <name type="scientific">Arundo donax</name>
    <name type="common">Giant reed</name>
    <name type="synonym">Donax arundinaceus</name>
    <dbReference type="NCBI Taxonomy" id="35708"/>
    <lineage>
        <taxon>Eukaryota</taxon>
        <taxon>Viridiplantae</taxon>
        <taxon>Streptophyta</taxon>
        <taxon>Embryophyta</taxon>
        <taxon>Tracheophyta</taxon>
        <taxon>Spermatophyta</taxon>
        <taxon>Magnoliopsida</taxon>
        <taxon>Liliopsida</taxon>
        <taxon>Poales</taxon>
        <taxon>Poaceae</taxon>
        <taxon>PACMAD clade</taxon>
        <taxon>Arundinoideae</taxon>
        <taxon>Arundineae</taxon>
        <taxon>Arundo</taxon>
    </lineage>
</organism>
<feature type="region of interest" description="Disordered" evidence="1">
    <location>
        <begin position="1"/>
        <end position="34"/>
    </location>
</feature>
<accession>A0A0A9B8R0</accession>
<name>A0A0A9B8R0_ARUDO</name>
<evidence type="ECO:0000256" key="1">
    <source>
        <dbReference type="SAM" id="MobiDB-lite"/>
    </source>
</evidence>
<evidence type="ECO:0000313" key="2">
    <source>
        <dbReference type="EMBL" id="JAD60379.1"/>
    </source>
</evidence>